<feature type="transmembrane region" description="Helical" evidence="6">
    <location>
        <begin position="290"/>
        <end position="307"/>
    </location>
</feature>
<name>F3L437_9GAMM</name>
<comment type="similarity">
    <text evidence="2">Belongs to the EamA transporter family.</text>
</comment>
<dbReference type="SUPFAM" id="SSF103481">
    <property type="entry name" value="Multidrug resistance efflux transporter EmrE"/>
    <property type="match status" value="2"/>
</dbReference>
<dbReference type="GO" id="GO:0016020">
    <property type="term" value="C:membrane"/>
    <property type="evidence" value="ECO:0007669"/>
    <property type="project" value="UniProtKB-SubCell"/>
</dbReference>
<proteinExistence type="inferred from homology"/>
<evidence type="ECO:0000313" key="9">
    <source>
        <dbReference type="Proteomes" id="UP000005615"/>
    </source>
</evidence>
<dbReference type="PANTHER" id="PTHR32322:SF2">
    <property type="entry name" value="EAMA DOMAIN-CONTAINING PROTEIN"/>
    <property type="match status" value="1"/>
</dbReference>
<dbReference type="EMBL" id="AEIG01000074">
    <property type="protein sequence ID" value="EGG28924.1"/>
    <property type="molecule type" value="Genomic_DNA"/>
</dbReference>
<evidence type="ECO:0000256" key="4">
    <source>
        <dbReference type="ARBA" id="ARBA00022989"/>
    </source>
</evidence>
<evidence type="ECO:0000256" key="1">
    <source>
        <dbReference type="ARBA" id="ARBA00004141"/>
    </source>
</evidence>
<feature type="transmembrane region" description="Helical" evidence="6">
    <location>
        <begin position="170"/>
        <end position="190"/>
    </location>
</feature>
<feature type="transmembrane region" description="Helical" evidence="6">
    <location>
        <begin position="266"/>
        <end position="284"/>
    </location>
</feature>
<comment type="subcellular location">
    <subcellularLocation>
        <location evidence="1">Membrane</location>
        <topology evidence="1">Multi-pass membrane protein</topology>
    </subcellularLocation>
</comment>
<keyword evidence="5 6" id="KW-0472">Membrane</keyword>
<feature type="domain" description="EamA" evidence="7">
    <location>
        <begin position="30"/>
        <end position="158"/>
    </location>
</feature>
<dbReference type="Pfam" id="PF00892">
    <property type="entry name" value="EamA"/>
    <property type="match status" value="2"/>
</dbReference>
<reference evidence="8 9" key="1">
    <citation type="journal article" date="2011" name="J. Bacteriol.">
        <title>Genome sequence of strain IMCC3088, a proteorhodopsin-containing marine bacterium belonging to the OM60/NOR5 clade.</title>
        <authorList>
            <person name="Jang Y."/>
            <person name="Oh H.M."/>
            <person name="Kang I."/>
            <person name="Lee K."/>
            <person name="Yang S.J."/>
            <person name="Cho J.C."/>
        </authorList>
    </citation>
    <scope>NUCLEOTIDE SEQUENCE [LARGE SCALE GENOMIC DNA]</scope>
    <source>
        <strain evidence="8 9">IMCC3088</strain>
    </source>
</reference>
<dbReference type="STRING" id="2518989.IMCC3088_2418"/>
<feature type="transmembrane region" description="Helical" evidence="6">
    <location>
        <begin position="235"/>
        <end position="254"/>
    </location>
</feature>
<gene>
    <name evidence="8" type="ORF">IMCC3088_2418</name>
</gene>
<feature type="transmembrane region" description="Helical" evidence="6">
    <location>
        <begin position="56"/>
        <end position="75"/>
    </location>
</feature>
<keyword evidence="4 6" id="KW-1133">Transmembrane helix</keyword>
<evidence type="ECO:0000256" key="2">
    <source>
        <dbReference type="ARBA" id="ARBA00007362"/>
    </source>
</evidence>
<feature type="transmembrane region" description="Helical" evidence="6">
    <location>
        <begin position="113"/>
        <end position="133"/>
    </location>
</feature>
<keyword evidence="3 6" id="KW-0812">Transmembrane</keyword>
<dbReference type="Proteomes" id="UP000005615">
    <property type="component" value="Unassembled WGS sequence"/>
</dbReference>
<evidence type="ECO:0000259" key="7">
    <source>
        <dbReference type="Pfam" id="PF00892"/>
    </source>
</evidence>
<feature type="domain" description="EamA" evidence="7">
    <location>
        <begin position="176"/>
        <end position="307"/>
    </location>
</feature>
<evidence type="ECO:0000256" key="6">
    <source>
        <dbReference type="SAM" id="Phobius"/>
    </source>
</evidence>
<comment type="caution">
    <text evidence="8">The sequence shown here is derived from an EMBL/GenBank/DDBJ whole genome shotgun (WGS) entry which is preliminary data.</text>
</comment>
<dbReference type="eggNOG" id="COG0697">
    <property type="taxonomic scope" value="Bacteria"/>
</dbReference>
<dbReference type="AlphaFoldDB" id="F3L437"/>
<organism evidence="8 9">
    <name type="scientific">Aequoribacter fuscus</name>
    <dbReference type="NCBI Taxonomy" id="2518989"/>
    <lineage>
        <taxon>Bacteria</taxon>
        <taxon>Pseudomonadati</taxon>
        <taxon>Pseudomonadota</taxon>
        <taxon>Gammaproteobacteria</taxon>
        <taxon>Cellvibrionales</taxon>
        <taxon>Halieaceae</taxon>
        <taxon>Aequoribacter</taxon>
    </lineage>
</organism>
<keyword evidence="9" id="KW-1185">Reference proteome</keyword>
<evidence type="ECO:0000256" key="3">
    <source>
        <dbReference type="ARBA" id="ARBA00022692"/>
    </source>
</evidence>
<feature type="transmembrane region" description="Helical" evidence="6">
    <location>
        <begin position="140"/>
        <end position="158"/>
    </location>
</feature>
<dbReference type="InterPro" id="IPR037185">
    <property type="entry name" value="EmrE-like"/>
</dbReference>
<dbReference type="InterPro" id="IPR000620">
    <property type="entry name" value="EamA_dom"/>
</dbReference>
<dbReference type="InterPro" id="IPR050638">
    <property type="entry name" value="AA-Vitamin_Transporters"/>
</dbReference>
<dbReference type="PANTHER" id="PTHR32322">
    <property type="entry name" value="INNER MEMBRANE TRANSPORTER"/>
    <property type="match status" value="1"/>
</dbReference>
<feature type="transmembrane region" description="Helical" evidence="6">
    <location>
        <begin position="210"/>
        <end position="229"/>
    </location>
</feature>
<evidence type="ECO:0000313" key="8">
    <source>
        <dbReference type="EMBL" id="EGG28924.1"/>
    </source>
</evidence>
<feature type="transmembrane region" description="Helical" evidence="6">
    <location>
        <begin position="87"/>
        <end position="107"/>
    </location>
</feature>
<sequence length="311" mass="34162">MLIHACIILRALRLCAITFMTATGKWFIYVVTVLIWGSTWYAIELQLGVVHPVVSIAHRFAVAGVVVLVGLSISGRLVRIRWRDQRFLMLQGLLLFSGNYIFIYTGTQTLPSGLVSLVFSMMVITNMVAGRIFMNLPLSWYVGVSGLVGMAGIALIFTPEVASFSLADESLNAMFLCFIGTCLASLGNIVAARNMRERLPPLQCNMMGMLYGSGSLYLLSLVMGLPITIEWSSQYLGSLFYLSLIGSVAAFWFYVTLIGEVGPSRAGYIALLTPLVALVISAVFEDYQWTWYATAGLVLVLGGNFIAMRRD</sequence>
<protein>
    <submittedName>
        <fullName evidence="8">Permease of the drug/metabolite transporter (DMT) superfamily</fullName>
    </submittedName>
</protein>
<evidence type="ECO:0000256" key="5">
    <source>
        <dbReference type="ARBA" id="ARBA00023136"/>
    </source>
</evidence>
<accession>F3L437</accession>